<dbReference type="InterPro" id="IPR013767">
    <property type="entry name" value="PAS_fold"/>
</dbReference>
<keyword evidence="16" id="KW-0175">Coiled coil</keyword>
<evidence type="ECO:0000256" key="12">
    <source>
        <dbReference type="ARBA" id="ARBA00022989"/>
    </source>
</evidence>
<dbReference type="SMART" id="SM00387">
    <property type="entry name" value="HATPase_c"/>
    <property type="match status" value="1"/>
</dbReference>
<dbReference type="SUPFAM" id="SSF52172">
    <property type="entry name" value="CheY-like"/>
    <property type="match status" value="1"/>
</dbReference>
<evidence type="ECO:0000256" key="2">
    <source>
        <dbReference type="ARBA" id="ARBA00004429"/>
    </source>
</evidence>
<dbReference type="PROSITE" id="PS50894">
    <property type="entry name" value="HPT"/>
    <property type="match status" value="1"/>
</dbReference>
<evidence type="ECO:0000256" key="3">
    <source>
        <dbReference type="ARBA" id="ARBA00012438"/>
    </source>
</evidence>
<dbReference type="GO" id="GO:0005524">
    <property type="term" value="F:ATP binding"/>
    <property type="evidence" value="ECO:0007669"/>
    <property type="project" value="UniProtKB-KW"/>
</dbReference>
<dbReference type="GO" id="GO:0009927">
    <property type="term" value="F:histidine phosphotransfer kinase activity"/>
    <property type="evidence" value="ECO:0007669"/>
    <property type="project" value="TreeGrafter"/>
</dbReference>
<dbReference type="SUPFAM" id="SSF55785">
    <property type="entry name" value="PYP-like sensor domain (PAS domain)"/>
    <property type="match status" value="1"/>
</dbReference>
<dbReference type="CDD" id="cd17546">
    <property type="entry name" value="REC_hyHK_CKI1_RcsC-like"/>
    <property type="match status" value="1"/>
</dbReference>
<keyword evidence="10 22" id="KW-0418">Kinase</keyword>
<dbReference type="Gene3D" id="3.30.450.40">
    <property type="match status" value="1"/>
</dbReference>
<comment type="catalytic activity">
    <reaction evidence="1">
        <text>ATP + protein L-histidine = ADP + protein N-phospho-L-histidine.</text>
        <dbReference type="EC" id="2.7.13.3"/>
    </reaction>
</comment>
<keyword evidence="15" id="KW-0131">Cell cycle</keyword>
<dbReference type="SUPFAM" id="SSF47226">
    <property type="entry name" value="Histidine-containing phosphotransfer domain, HPT domain"/>
    <property type="match status" value="1"/>
</dbReference>
<evidence type="ECO:0000256" key="6">
    <source>
        <dbReference type="ARBA" id="ARBA00022553"/>
    </source>
</evidence>
<dbReference type="InterPro" id="IPR036890">
    <property type="entry name" value="HATPase_C_sf"/>
</dbReference>
<dbReference type="PRINTS" id="PR00344">
    <property type="entry name" value="BCTRLSENSOR"/>
</dbReference>
<keyword evidence="12" id="KW-1133">Transmembrane helix</keyword>
<dbReference type="FunFam" id="3.30.565.10:FF:000010">
    <property type="entry name" value="Sensor histidine kinase RcsC"/>
    <property type="match status" value="1"/>
</dbReference>
<dbReference type="Pfam" id="PF02518">
    <property type="entry name" value="HATPase_c"/>
    <property type="match status" value="1"/>
</dbReference>
<accession>A0A3B1DAR3</accession>
<evidence type="ECO:0000256" key="9">
    <source>
        <dbReference type="ARBA" id="ARBA00022741"/>
    </source>
</evidence>
<evidence type="ECO:0000259" key="19">
    <source>
        <dbReference type="PROSITE" id="PS50112"/>
    </source>
</evidence>
<evidence type="ECO:0000259" key="21">
    <source>
        <dbReference type="PROSITE" id="PS50894"/>
    </source>
</evidence>
<keyword evidence="13" id="KW-0902">Two-component regulatory system</keyword>
<keyword evidence="11" id="KW-0067">ATP-binding</keyword>
<dbReference type="Pfam" id="PF00989">
    <property type="entry name" value="PAS"/>
    <property type="match status" value="1"/>
</dbReference>
<feature type="domain" description="PAC" evidence="20">
    <location>
        <begin position="189"/>
        <end position="241"/>
    </location>
</feature>
<dbReference type="Pfam" id="PF01627">
    <property type="entry name" value="Hpt"/>
    <property type="match status" value="1"/>
</dbReference>
<dbReference type="SUPFAM" id="SSF55874">
    <property type="entry name" value="ATPase domain of HSP90 chaperone/DNA topoisomerase II/histidine kinase"/>
    <property type="match status" value="1"/>
</dbReference>
<keyword evidence="6" id="KW-0597">Phosphoprotein</keyword>
<keyword evidence="7" id="KW-0808">Transferase</keyword>
<dbReference type="Gene3D" id="3.40.50.2300">
    <property type="match status" value="1"/>
</dbReference>
<comment type="subcellular location">
    <subcellularLocation>
        <location evidence="2">Cell inner membrane</location>
        <topology evidence="2">Multi-pass membrane protein</topology>
    </subcellularLocation>
</comment>
<dbReference type="EC" id="2.7.13.3" evidence="3"/>
<dbReference type="SMART" id="SM00091">
    <property type="entry name" value="PAS"/>
    <property type="match status" value="1"/>
</dbReference>
<dbReference type="CDD" id="cd00130">
    <property type="entry name" value="PAS"/>
    <property type="match status" value="1"/>
</dbReference>
<evidence type="ECO:0000259" key="20">
    <source>
        <dbReference type="PROSITE" id="PS50113"/>
    </source>
</evidence>
<keyword evidence="4" id="KW-1003">Cell membrane</keyword>
<evidence type="ECO:0000256" key="15">
    <source>
        <dbReference type="ARBA" id="ARBA00023306"/>
    </source>
</evidence>
<dbReference type="AlphaFoldDB" id="A0A3B1DAR3"/>
<dbReference type="InterPro" id="IPR001789">
    <property type="entry name" value="Sig_transdc_resp-reg_receiver"/>
</dbReference>
<feature type="domain" description="Histidine kinase" evidence="17">
    <location>
        <begin position="430"/>
        <end position="653"/>
    </location>
</feature>
<dbReference type="InterPro" id="IPR000700">
    <property type="entry name" value="PAS-assoc_C"/>
</dbReference>
<dbReference type="InterPro" id="IPR003661">
    <property type="entry name" value="HisK_dim/P_dom"/>
</dbReference>
<dbReference type="PROSITE" id="PS50110">
    <property type="entry name" value="RESPONSE_REGULATORY"/>
    <property type="match status" value="1"/>
</dbReference>
<keyword evidence="8" id="KW-0812">Transmembrane</keyword>
<gene>
    <name evidence="22" type="ORF">MNBD_PLANCTO02-82</name>
</gene>
<dbReference type="Gene3D" id="3.30.565.10">
    <property type="entry name" value="Histidine kinase-like ATPase, C-terminal domain"/>
    <property type="match status" value="1"/>
</dbReference>
<dbReference type="Gene3D" id="1.10.287.130">
    <property type="match status" value="1"/>
</dbReference>
<dbReference type="GO" id="GO:0000155">
    <property type="term" value="F:phosphorelay sensor kinase activity"/>
    <property type="evidence" value="ECO:0007669"/>
    <property type="project" value="InterPro"/>
</dbReference>
<dbReference type="SUPFAM" id="SSF47384">
    <property type="entry name" value="Homodimeric domain of signal transducing histidine kinase"/>
    <property type="match status" value="1"/>
</dbReference>
<feature type="domain" description="PAS" evidence="19">
    <location>
        <begin position="98"/>
        <end position="144"/>
    </location>
</feature>
<feature type="coiled-coil region" evidence="16">
    <location>
        <begin position="85"/>
        <end position="112"/>
    </location>
</feature>
<dbReference type="PANTHER" id="PTHR43047:SF72">
    <property type="entry name" value="OSMOSENSING HISTIDINE PROTEIN KINASE SLN1"/>
    <property type="match status" value="1"/>
</dbReference>
<dbReference type="PANTHER" id="PTHR43047">
    <property type="entry name" value="TWO-COMPONENT HISTIDINE PROTEIN KINASE"/>
    <property type="match status" value="1"/>
</dbReference>
<dbReference type="InterPro" id="IPR035965">
    <property type="entry name" value="PAS-like_dom_sf"/>
</dbReference>
<dbReference type="PROSITE" id="PS50109">
    <property type="entry name" value="HIS_KIN"/>
    <property type="match status" value="1"/>
</dbReference>
<dbReference type="InterPro" id="IPR000014">
    <property type="entry name" value="PAS"/>
</dbReference>
<organism evidence="22">
    <name type="scientific">hydrothermal vent metagenome</name>
    <dbReference type="NCBI Taxonomy" id="652676"/>
    <lineage>
        <taxon>unclassified sequences</taxon>
        <taxon>metagenomes</taxon>
        <taxon>ecological metagenomes</taxon>
    </lineage>
</organism>
<keyword evidence="5" id="KW-0997">Cell inner membrane</keyword>
<dbReference type="EMBL" id="UOGL01000326">
    <property type="protein sequence ID" value="VAX39379.1"/>
    <property type="molecule type" value="Genomic_DNA"/>
</dbReference>
<dbReference type="FunFam" id="1.10.287.130:FF:000038">
    <property type="entry name" value="Sensory transduction histidine kinase"/>
    <property type="match status" value="1"/>
</dbReference>
<dbReference type="SMART" id="SM00388">
    <property type="entry name" value="HisKA"/>
    <property type="match status" value="1"/>
</dbReference>
<evidence type="ECO:0000256" key="5">
    <source>
        <dbReference type="ARBA" id="ARBA00022519"/>
    </source>
</evidence>
<evidence type="ECO:0000256" key="4">
    <source>
        <dbReference type="ARBA" id="ARBA00022475"/>
    </source>
</evidence>
<proteinExistence type="predicted"/>
<dbReference type="InterPro" id="IPR003594">
    <property type="entry name" value="HATPase_dom"/>
</dbReference>
<dbReference type="SUPFAM" id="SSF55781">
    <property type="entry name" value="GAF domain-like"/>
    <property type="match status" value="1"/>
</dbReference>
<dbReference type="PROSITE" id="PS50112">
    <property type="entry name" value="PAS"/>
    <property type="match status" value="1"/>
</dbReference>
<keyword evidence="9" id="KW-0547">Nucleotide-binding</keyword>
<sequence length="938" mass="105280">MSFTDINLTSTPFEQLQRNLELMENEFTSSFQNQKEQNPKWCESGFKKNIDSIRKTIELIHCQFDESERKTLELAAAQANALVNSVEIITEMEEQQEELDKLHAAMQASADAIMITDVNGIVTFANSAIEVMSGWNPKELVGKSTKILKSGKTPSSVYKEMWETLNRKETWSGRLQNRYKPKKISDRLHMIGQSLLSKKSGFYWTQLTISPIFNDQGETIAYVGLHRDVTKEIEQEKRQSRDQDDAIVRASIAQILQEQQPLKNRLQESLSILLSIEGLRFQNRGGFFLTSPKDDCLELYVTEGEFSDEFYRKKKRVEKDFSVCRRASVYREVIVSDDCSCDPNYVSATKDETTYGQYTIPLVHAGCSLGVLFLHTDPYPDHDNVRLDQLQTIGELIGLAIANDQLADQLQFAKIAAEQANKAKSQFLANMSHEIRTPLNGILGFADLLRRGADNGDKKERLDFINTIHSSGTHLLKLINEILDISKIESGQMEFEQLECSPMEIVSDVASILRVRTKEKNTELNVEYIGEIPKTIVTDPSRLRQMLMNLVGNAIKFTLEGEIKISTRLIEEEGEQRLAISISDTGVGIPEDKIESIFEPFVQANSSDTRKFGGTGLGLSLCKNFAKELGGKISVTSVLDEGSTFTVTIDPGCLENVELVDGNTIAEAIRRPREILEDDLDTQQLSGRILLVDDGETNRKFVRLVLNREGLEIVEAENGFEAVELATSEEFDLILMDMQMPLMDGYVATRILRSEGMTLPIIALTANAIKGDDKKCFDAGCSGYLSKPIDHDVLLKTIAQELAPANKLTLSESKSCLVETKKQEISQTVTGPPIISTLPMDDMDFREIVESFLVTLEKKIDDINKAWQQKNYEELAGLTHWLKGAGGTVGFMEFTEPATTLEQQIQTEDANAISQSIQTIIQIQQRIIMPPLKEMVLN</sequence>
<dbReference type="Pfam" id="PF00072">
    <property type="entry name" value="Response_reg"/>
    <property type="match status" value="1"/>
</dbReference>
<evidence type="ECO:0000256" key="14">
    <source>
        <dbReference type="ARBA" id="ARBA00023136"/>
    </source>
</evidence>
<dbReference type="GO" id="GO:0006355">
    <property type="term" value="P:regulation of DNA-templated transcription"/>
    <property type="evidence" value="ECO:0007669"/>
    <property type="project" value="InterPro"/>
</dbReference>
<evidence type="ECO:0000256" key="10">
    <source>
        <dbReference type="ARBA" id="ARBA00022777"/>
    </source>
</evidence>
<dbReference type="Pfam" id="PF00512">
    <property type="entry name" value="HisKA"/>
    <property type="match status" value="1"/>
</dbReference>
<dbReference type="PROSITE" id="PS50113">
    <property type="entry name" value="PAC"/>
    <property type="match status" value="1"/>
</dbReference>
<dbReference type="Gene3D" id="3.30.450.20">
    <property type="entry name" value="PAS domain"/>
    <property type="match status" value="1"/>
</dbReference>
<dbReference type="SMART" id="SM00086">
    <property type="entry name" value="PAC"/>
    <property type="match status" value="1"/>
</dbReference>
<dbReference type="SMART" id="SM00448">
    <property type="entry name" value="REC"/>
    <property type="match status" value="1"/>
</dbReference>
<protein>
    <recommendedName>
        <fullName evidence="3">histidine kinase</fullName>
        <ecNumber evidence="3">2.7.13.3</ecNumber>
    </recommendedName>
</protein>
<evidence type="ECO:0000256" key="16">
    <source>
        <dbReference type="SAM" id="Coils"/>
    </source>
</evidence>
<evidence type="ECO:0000259" key="17">
    <source>
        <dbReference type="PROSITE" id="PS50109"/>
    </source>
</evidence>
<reference evidence="22" key="1">
    <citation type="submission" date="2018-06" db="EMBL/GenBank/DDBJ databases">
        <authorList>
            <person name="Zhirakovskaya E."/>
        </authorList>
    </citation>
    <scope>NUCLEOTIDE SEQUENCE</scope>
</reference>
<evidence type="ECO:0000259" key="18">
    <source>
        <dbReference type="PROSITE" id="PS50110"/>
    </source>
</evidence>
<evidence type="ECO:0000313" key="22">
    <source>
        <dbReference type="EMBL" id="VAX39379.1"/>
    </source>
</evidence>
<evidence type="ECO:0000256" key="7">
    <source>
        <dbReference type="ARBA" id="ARBA00022679"/>
    </source>
</evidence>
<dbReference type="Gene3D" id="1.20.120.160">
    <property type="entry name" value="HPT domain"/>
    <property type="match status" value="1"/>
</dbReference>
<feature type="domain" description="Response regulatory" evidence="18">
    <location>
        <begin position="688"/>
        <end position="802"/>
    </location>
</feature>
<dbReference type="InterPro" id="IPR001610">
    <property type="entry name" value="PAC"/>
</dbReference>
<dbReference type="InterPro" id="IPR029016">
    <property type="entry name" value="GAF-like_dom_sf"/>
</dbReference>
<keyword evidence="14" id="KW-0472">Membrane</keyword>
<evidence type="ECO:0000256" key="11">
    <source>
        <dbReference type="ARBA" id="ARBA00022840"/>
    </source>
</evidence>
<dbReference type="CDD" id="cd00082">
    <property type="entry name" value="HisKA"/>
    <property type="match status" value="1"/>
</dbReference>
<name>A0A3B1DAR3_9ZZZZ</name>
<dbReference type="InterPro" id="IPR036097">
    <property type="entry name" value="HisK_dim/P_sf"/>
</dbReference>
<evidence type="ECO:0000256" key="1">
    <source>
        <dbReference type="ARBA" id="ARBA00000085"/>
    </source>
</evidence>
<dbReference type="InterPro" id="IPR011006">
    <property type="entry name" value="CheY-like_superfamily"/>
</dbReference>
<evidence type="ECO:0000256" key="13">
    <source>
        <dbReference type="ARBA" id="ARBA00023012"/>
    </source>
</evidence>
<dbReference type="InterPro" id="IPR004358">
    <property type="entry name" value="Sig_transdc_His_kin-like_C"/>
</dbReference>
<evidence type="ECO:0000256" key="8">
    <source>
        <dbReference type="ARBA" id="ARBA00022692"/>
    </source>
</evidence>
<dbReference type="CDD" id="cd16922">
    <property type="entry name" value="HATPase_EvgS-ArcB-TorS-like"/>
    <property type="match status" value="1"/>
</dbReference>
<dbReference type="InterPro" id="IPR036641">
    <property type="entry name" value="HPT_dom_sf"/>
</dbReference>
<dbReference type="InterPro" id="IPR005467">
    <property type="entry name" value="His_kinase_dom"/>
</dbReference>
<feature type="domain" description="HPt" evidence="21">
    <location>
        <begin position="841"/>
        <end position="938"/>
    </location>
</feature>
<dbReference type="NCBIfam" id="TIGR00229">
    <property type="entry name" value="sensory_box"/>
    <property type="match status" value="1"/>
</dbReference>
<dbReference type="GO" id="GO:0005886">
    <property type="term" value="C:plasma membrane"/>
    <property type="evidence" value="ECO:0007669"/>
    <property type="project" value="UniProtKB-SubCell"/>
</dbReference>
<dbReference type="InterPro" id="IPR008207">
    <property type="entry name" value="Sig_transdc_His_kin_Hpt_dom"/>
</dbReference>